<feature type="coiled-coil region" evidence="1">
    <location>
        <begin position="57"/>
        <end position="98"/>
    </location>
</feature>
<dbReference type="PANTHER" id="PTHR38353">
    <property type="entry name" value="TROPOMYOSIN"/>
    <property type="match status" value="1"/>
</dbReference>
<dbReference type="OrthoDB" id="1933536at2759"/>
<evidence type="ECO:0000256" key="1">
    <source>
        <dbReference type="SAM" id="Coils"/>
    </source>
</evidence>
<gene>
    <name evidence="2" type="ORF">CKAN_00461900</name>
</gene>
<sequence>MEDMSFKLHEQQDWFKSHKPIKEVEERTLGHTAKNCSKMHLADMDIHQTGCYTSEKYKDLETQLESAKAKHEEITAKKSKLALENSKIKQNIEQLRSRFDDFPAELKAMDINALEEEQKALLSDKAGEMEYLQSLQERTKQIKAISEVVKCHCGQEYAVEMSQ</sequence>
<evidence type="ECO:0000313" key="2">
    <source>
        <dbReference type="EMBL" id="RWR76193.1"/>
    </source>
</evidence>
<name>A0A3S3NVX4_9MAGN</name>
<dbReference type="EMBL" id="QPKB01000002">
    <property type="protein sequence ID" value="RWR76193.1"/>
    <property type="molecule type" value="Genomic_DNA"/>
</dbReference>
<comment type="caution">
    <text evidence="2">The sequence shown here is derived from an EMBL/GenBank/DDBJ whole genome shotgun (WGS) entry which is preliminary data.</text>
</comment>
<proteinExistence type="predicted"/>
<dbReference type="Proteomes" id="UP000283530">
    <property type="component" value="Unassembled WGS sequence"/>
</dbReference>
<dbReference type="PANTHER" id="PTHR38353:SF2">
    <property type="entry name" value="TROPOMYOSIN"/>
    <property type="match status" value="1"/>
</dbReference>
<evidence type="ECO:0000313" key="3">
    <source>
        <dbReference type="Proteomes" id="UP000283530"/>
    </source>
</evidence>
<dbReference type="AlphaFoldDB" id="A0A3S3NVX4"/>
<keyword evidence="1" id="KW-0175">Coiled coil</keyword>
<protein>
    <submittedName>
        <fullName evidence="2">Switch-associated protein 70 isoform X1</fullName>
    </submittedName>
</protein>
<reference evidence="2 3" key="1">
    <citation type="journal article" date="2019" name="Nat. Plants">
        <title>Stout camphor tree genome fills gaps in understanding of flowering plant genome evolution.</title>
        <authorList>
            <person name="Chaw S.M."/>
            <person name="Liu Y.C."/>
            <person name="Wu Y.W."/>
            <person name="Wang H.Y."/>
            <person name="Lin C.I."/>
            <person name="Wu C.S."/>
            <person name="Ke H.M."/>
            <person name="Chang L.Y."/>
            <person name="Hsu C.Y."/>
            <person name="Yang H.T."/>
            <person name="Sudianto E."/>
            <person name="Hsu M.H."/>
            <person name="Wu K.P."/>
            <person name="Wang L.N."/>
            <person name="Leebens-Mack J.H."/>
            <person name="Tsai I.J."/>
        </authorList>
    </citation>
    <scope>NUCLEOTIDE SEQUENCE [LARGE SCALE GENOMIC DNA]</scope>
    <source>
        <strain evidence="3">cv. Chaw 1501</strain>
        <tissue evidence="2">Young leaves</tissue>
    </source>
</reference>
<keyword evidence="3" id="KW-1185">Reference proteome</keyword>
<accession>A0A3S3NVX4</accession>
<organism evidence="2 3">
    <name type="scientific">Cinnamomum micranthum f. kanehirae</name>
    <dbReference type="NCBI Taxonomy" id="337451"/>
    <lineage>
        <taxon>Eukaryota</taxon>
        <taxon>Viridiplantae</taxon>
        <taxon>Streptophyta</taxon>
        <taxon>Embryophyta</taxon>
        <taxon>Tracheophyta</taxon>
        <taxon>Spermatophyta</taxon>
        <taxon>Magnoliopsida</taxon>
        <taxon>Magnoliidae</taxon>
        <taxon>Laurales</taxon>
        <taxon>Lauraceae</taxon>
        <taxon>Cinnamomum</taxon>
    </lineage>
</organism>